<dbReference type="AlphaFoldDB" id="A0A1D8S6W4"/>
<dbReference type="GO" id="GO:0034220">
    <property type="term" value="P:monoatomic ion transmembrane transport"/>
    <property type="evidence" value="ECO:0007669"/>
    <property type="project" value="UniProtKB-KW"/>
</dbReference>
<evidence type="ECO:0000313" key="5">
    <source>
        <dbReference type="Proteomes" id="UP000185608"/>
    </source>
</evidence>
<dbReference type="Pfam" id="PF07885">
    <property type="entry name" value="Ion_trans_2"/>
    <property type="match status" value="1"/>
</dbReference>
<organism evidence="4 5">
    <name type="scientific">Halodesulfurarchaeum formicicum</name>
    <dbReference type="NCBI Taxonomy" id="1873524"/>
    <lineage>
        <taxon>Archaea</taxon>
        <taxon>Methanobacteriati</taxon>
        <taxon>Methanobacteriota</taxon>
        <taxon>Stenosarchaea group</taxon>
        <taxon>Halobacteria</taxon>
        <taxon>Halobacteriales</taxon>
        <taxon>Halobacteriaceae</taxon>
        <taxon>Halodesulfurarchaeum</taxon>
    </lineage>
</organism>
<dbReference type="GeneID" id="29829927"/>
<feature type="transmembrane region" description="Helical" evidence="2">
    <location>
        <begin position="87"/>
        <end position="105"/>
    </location>
</feature>
<dbReference type="STRING" id="1873524.HSR6_2007"/>
<dbReference type="GO" id="GO:0005886">
    <property type="term" value="C:plasma membrane"/>
    <property type="evidence" value="ECO:0007669"/>
    <property type="project" value="UniProtKB-SubCell"/>
</dbReference>
<dbReference type="InterPro" id="IPR003148">
    <property type="entry name" value="RCK_N"/>
</dbReference>
<dbReference type="InterPro" id="IPR036291">
    <property type="entry name" value="NAD(P)-bd_dom_sf"/>
</dbReference>
<proteinExistence type="predicted"/>
<dbReference type="PROSITE" id="PS51201">
    <property type="entry name" value="RCK_N"/>
    <property type="match status" value="1"/>
</dbReference>
<accession>A0A1D8S6W4</accession>
<feature type="transmembrane region" description="Helical" evidence="2">
    <location>
        <begin position="62"/>
        <end position="80"/>
    </location>
</feature>
<dbReference type="PRINTS" id="PR00169">
    <property type="entry name" value="KCHANNEL"/>
</dbReference>
<keyword evidence="2" id="KW-0812">Transmembrane</keyword>
<feature type="transmembrane region" description="Helical" evidence="2">
    <location>
        <begin position="111"/>
        <end position="130"/>
    </location>
</feature>
<dbReference type="KEGG" id="halh:HTSR_1938"/>
<dbReference type="GO" id="GO:0006813">
    <property type="term" value="P:potassium ion transport"/>
    <property type="evidence" value="ECO:0007669"/>
    <property type="project" value="InterPro"/>
</dbReference>
<feature type="transmembrane region" description="Helical" evidence="2">
    <location>
        <begin position="142"/>
        <end position="163"/>
    </location>
</feature>
<keyword evidence="2" id="KW-0472">Membrane</keyword>
<dbReference type="Gene3D" id="1.10.287.70">
    <property type="match status" value="1"/>
</dbReference>
<dbReference type="RefSeq" id="WP_070365750.1">
    <property type="nucleotide sequence ID" value="NZ_CP016070.1"/>
</dbReference>
<dbReference type="Gene3D" id="3.40.50.720">
    <property type="entry name" value="NAD(P)-binding Rossmann-like Domain"/>
    <property type="match status" value="1"/>
</dbReference>
<evidence type="ECO:0000256" key="1">
    <source>
        <dbReference type="ARBA" id="ARBA00004651"/>
    </source>
</evidence>
<dbReference type="EMBL" id="CP016070">
    <property type="protein sequence ID" value="AOW81102.1"/>
    <property type="molecule type" value="Genomic_DNA"/>
</dbReference>
<keyword evidence="4" id="KW-0407">Ion channel</keyword>
<feature type="transmembrane region" description="Helical" evidence="2">
    <location>
        <begin position="201"/>
        <end position="226"/>
    </location>
</feature>
<comment type="subcellular location">
    <subcellularLocation>
        <location evidence="1">Cell membrane</location>
        <topology evidence="1">Multi-pass membrane protein</topology>
    </subcellularLocation>
</comment>
<evidence type="ECO:0000259" key="3">
    <source>
        <dbReference type="PROSITE" id="PS51201"/>
    </source>
</evidence>
<dbReference type="SUPFAM" id="SSF51735">
    <property type="entry name" value="NAD(P)-binding Rossmann-fold domains"/>
    <property type="match status" value="1"/>
</dbReference>
<dbReference type="PANTHER" id="PTHR43833:SF9">
    <property type="entry name" value="POTASSIUM CHANNEL PROTEIN YUGO-RELATED"/>
    <property type="match status" value="1"/>
</dbReference>
<dbReference type="InterPro" id="IPR013099">
    <property type="entry name" value="K_chnl_dom"/>
</dbReference>
<dbReference type="PATRIC" id="fig|1855411.3.peg.1946"/>
<keyword evidence="2" id="KW-1133">Transmembrane helix</keyword>
<dbReference type="SUPFAM" id="SSF81324">
    <property type="entry name" value="Voltage-gated potassium channels"/>
    <property type="match status" value="1"/>
</dbReference>
<sequence>MSPSLRLRDFLSVDADSLAPRVTVGLTIAVALLSIVTGVANISAQSVVGPLAEFIPVGVQRTAGFTGVLTGFLMLASALGLRRGLRVAWFSTIALLPLTAVQGLLQSSPLSVPLVVLSVLALPGVVYNRSRFTRSLSLSTSQLAALFAIVGVQVYGTVGTYALREEFASVETLVDAFYYTLVTASTVGYGDATPLTQVARLFGMSVVVFGTASFALALGTLLGPLLEARFARALGRMTDRNYDLLEDHVLILGWGELTEAIFEEIEPGESYVLVTDETEQVARLADRDIEVLAGNPSDEAPLRLAGIEHARTVLVATNDDGDDALAVLTARELNPDVRIVAAATNRENVPKLRRAGADSVISPIALGARMLVDASFGERAE</sequence>
<feature type="domain" description="RCK N-terminal" evidence="3">
    <location>
        <begin position="246"/>
        <end position="362"/>
    </location>
</feature>
<dbReference type="InterPro" id="IPR050721">
    <property type="entry name" value="Trk_Ktr_HKT_K-transport"/>
</dbReference>
<name>A0A1D8S6W4_9EURY</name>
<dbReference type="Proteomes" id="UP000185608">
    <property type="component" value="Chromosome"/>
</dbReference>
<evidence type="ECO:0000313" key="4">
    <source>
        <dbReference type="EMBL" id="AOW81102.1"/>
    </source>
</evidence>
<feature type="transmembrane region" description="Helical" evidence="2">
    <location>
        <begin position="21"/>
        <end position="42"/>
    </location>
</feature>
<dbReference type="PANTHER" id="PTHR43833">
    <property type="entry name" value="POTASSIUM CHANNEL PROTEIN 2-RELATED-RELATED"/>
    <property type="match status" value="1"/>
</dbReference>
<protein>
    <submittedName>
        <fullName evidence="4">Potassium channel protein</fullName>
    </submittedName>
</protein>
<evidence type="ECO:0000256" key="2">
    <source>
        <dbReference type="SAM" id="Phobius"/>
    </source>
</evidence>
<keyword evidence="4" id="KW-0813">Transport</keyword>
<dbReference type="Pfam" id="PF02254">
    <property type="entry name" value="TrkA_N"/>
    <property type="match status" value="1"/>
</dbReference>
<keyword evidence="4" id="KW-0406">Ion transport</keyword>
<reference evidence="4 5" key="1">
    <citation type="submission" date="2016-06" db="EMBL/GenBank/DDBJ databases">
        <title>Discovery of anaerobic lithoheterotrophic haloarchaeon capable of sulfur respiration by hydrogen and formate.</title>
        <authorList>
            <person name="Sorokin D.Y."/>
            <person name="Kublanov I.V."/>
            <person name="Roman P."/>
            <person name="Sinninghe Damste J.S."/>
            <person name="Golyshin P.N."/>
            <person name="Rojo D."/>
            <person name="Ciordia S."/>
            <person name="Mena Md.C."/>
            <person name="Ferrer M."/>
            <person name="Smedile F."/>
            <person name="Messina E."/>
            <person name="La Cono V."/>
            <person name="Yakimov M.M."/>
        </authorList>
    </citation>
    <scope>NUCLEOTIDE SEQUENCE [LARGE SCALE GENOMIC DNA]</scope>
    <source>
        <strain evidence="4 5">HTSR1</strain>
    </source>
</reference>
<gene>
    <name evidence="4" type="ORF">HTSR_1938</name>
</gene>